<accession>A0A897NKE5</accession>
<gene>
    <name evidence="2" type="primary">fem</name>
    <name evidence="2" type="ORF">HSBGL_0909</name>
</gene>
<dbReference type="Proteomes" id="UP000663305">
    <property type="component" value="Chromosome"/>
</dbReference>
<dbReference type="GO" id="GO:0016740">
    <property type="term" value="F:transferase activity"/>
    <property type="evidence" value="ECO:0007669"/>
    <property type="project" value="UniProtKB-KW"/>
</dbReference>
<dbReference type="PANTHER" id="PTHR36174">
    <property type="entry name" value="LIPID II:GLYCINE GLYCYLTRANSFERASE"/>
    <property type="match status" value="1"/>
</dbReference>
<evidence type="ECO:0000313" key="2">
    <source>
        <dbReference type="EMBL" id="QSG11339.1"/>
    </source>
</evidence>
<feature type="domain" description="BioF2-like acetyltransferase" evidence="1">
    <location>
        <begin position="151"/>
        <end position="271"/>
    </location>
</feature>
<dbReference type="SUPFAM" id="SSF55729">
    <property type="entry name" value="Acyl-CoA N-acyltransferases (Nat)"/>
    <property type="match status" value="1"/>
</dbReference>
<evidence type="ECO:0000313" key="3">
    <source>
        <dbReference type="Proteomes" id="UP000663305"/>
    </source>
</evidence>
<evidence type="ECO:0000259" key="1">
    <source>
        <dbReference type="Pfam" id="PF13480"/>
    </source>
</evidence>
<dbReference type="InterPro" id="IPR050644">
    <property type="entry name" value="PG_Glycine_Bridge_Synth"/>
</dbReference>
<dbReference type="EMBL" id="CP064789">
    <property type="protein sequence ID" value="QSG11339.1"/>
    <property type="molecule type" value="Genomic_DNA"/>
</dbReference>
<dbReference type="AlphaFoldDB" id="A0A897NKE5"/>
<organism evidence="2 3">
    <name type="scientific">Halapricum desulfuricans</name>
    <dbReference type="NCBI Taxonomy" id="2841257"/>
    <lineage>
        <taxon>Archaea</taxon>
        <taxon>Methanobacteriati</taxon>
        <taxon>Methanobacteriota</taxon>
        <taxon>Stenosarchaea group</taxon>
        <taxon>Halobacteria</taxon>
        <taxon>Halobacteriales</taxon>
        <taxon>Haloarculaceae</taxon>
        <taxon>Halapricum</taxon>
    </lineage>
</organism>
<proteinExistence type="predicted"/>
<dbReference type="Gene3D" id="3.40.630.30">
    <property type="match status" value="1"/>
</dbReference>
<dbReference type="PANTHER" id="PTHR36174:SF1">
    <property type="entry name" value="LIPID II:GLYCINE GLYCYLTRANSFERASE"/>
    <property type="match status" value="1"/>
</dbReference>
<dbReference type="InterPro" id="IPR016181">
    <property type="entry name" value="Acyl_CoA_acyltransferase"/>
</dbReference>
<dbReference type="InterPro" id="IPR038740">
    <property type="entry name" value="BioF2-like_GNAT_dom"/>
</dbReference>
<protein>
    <submittedName>
        <fullName evidence="2">Peptidoglycan interpeptide bridge formation enzyme, contains acetyltransferase domain of GNAT superfamily</fullName>
    </submittedName>
</protein>
<keyword evidence="2" id="KW-0808">Transferase</keyword>
<sequence>MATADDRDRWRRFVTDHPEATVFHSWAWHGAVRDAFDYQPAHRLITERGGSEPVGIVPGFSVPGVFERTLVNPFCEYGFPLLADGVDSVAVLRELADGLGRTGARILKDAGWTGLAGYNPAGYGAVRTGEVSRLDTVRAFETVREQSFTGEARRCLRSALDNGVTVRPASVTEYYPLYLSTMRRLGSPQFPETFFVDLAGELGDDLSVFLAERDGDTIGGILLLDFGSARIIWSNASQQDAWEYHPNYRLYAAVIEDACATDIDVVDFGRSRPGTGVHSFKQQFGGDPSPLSSFVTPPHRANRASLEGYGRVAAVAERLGRVVTNPIVGPRLKRFIHE</sequence>
<reference evidence="2" key="1">
    <citation type="submission" date="2020-11" db="EMBL/GenBank/DDBJ databases">
        <title>Carbohydrate-dependent, anaerobic sulfur respiration: A novel catabolism in halophilic archaea.</title>
        <authorList>
            <person name="Sorokin D.Y."/>
            <person name="Messina E."/>
            <person name="Smedile F."/>
            <person name="La Cono V."/>
            <person name="Hallsworth J.E."/>
            <person name="Yakimov M.M."/>
        </authorList>
    </citation>
    <scope>NUCLEOTIDE SEQUENCE</scope>
    <source>
        <strain evidence="2">HSR-Bgl</strain>
    </source>
</reference>
<dbReference type="Pfam" id="PF13480">
    <property type="entry name" value="Acetyltransf_6"/>
    <property type="match status" value="1"/>
</dbReference>
<name>A0A897NKE5_9EURY</name>